<feature type="compositionally biased region" description="Acidic residues" evidence="2">
    <location>
        <begin position="353"/>
        <end position="370"/>
    </location>
</feature>
<sequence length="463" mass="50570">MRFNGELPWQVTGVIRDTSKPLKDIGRRLDTQRENAKRYYAKNEVDKKQKAIEARDNARAAELALKEVLGSIKAANARIQTHSPLDFNPLSLNFPALTLRCLSPPPTLFSAHPFPNVSSWSIDPPGQMQYEGLVRYIQERFRQWRLRRGAMDGGQKGTQSNANGMLNGMHVYGSSLGGHKTTSNGVDLGQQEEDKVIQHLHDAFNFWNALPEPKKNEYWRLEVLRGLSRGEEKRKEAQARLEQAEQEIEQLKAQVSRLTRLQRPDELILNPTSALSITAATARELGTDPSANLCNWDYDRLISKWKAAIQENRRLGFGMAGQRYLPGTPQSTGFPTAGGSAGGMMANGASQFMDEDDEDDEDDDLGDMDDGEQHGQSSQRAPRAMMDRSVLDGALGGNAGGMAIDCMDGQNDVNSEGFLGGRMLMGLSASDFAGINSSINGGMSAGMNGGMSGAMSTGDGING</sequence>
<feature type="region of interest" description="Disordered" evidence="2">
    <location>
        <begin position="326"/>
        <end position="385"/>
    </location>
</feature>
<dbReference type="AlphaFoldDB" id="A0A9P8L6B6"/>
<accession>A0A9P8L6B6</accession>
<name>A0A9P8L6B6_9PEZI</name>
<evidence type="ECO:0000313" key="4">
    <source>
        <dbReference type="Proteomes" id="UP000750711"/>
    </source>
</evidence>
<keyword evidence="4" id="KW-1185">Reference proteome</keyword>
<reference evidence="3" key="1">
    <citation type="submission" date="2021-03" db="EMBL/GenBank/DDBJ databases">
        <title>Comparative genomics and phylogenomic investigation of the class Geoglossomycetes provide insights into ecological specialization and systematics.</title>
        <authorList>
            <person name="Melie T."/>
            <person name="Pirro S."/>
            <person name="Miller A.N."/>
            <person name="Quandt A."/>
        </authorList>
    </citation>
    <scope>NUCLEOTIDE SEQUENCE</scope>
    <source>
        <strain evidence="3">CAQ_001_2017</strain>
    </source>
</reference>
<evidence type="ECO:0000313" key="3">
    <source>
        <dbReference type="EMBL" id="KAH0547939.1"/>
    </source>
</evidence>
<protein>
    <submittedName>
        <fullName evidence="3">Uncharacterized protein</fullName>
    </submittedName>
</protein>
<comment type="caution">
    <text evidence="3">The sequence shown here is derived from an EMBL/GenBank/DDBJ whole genome shotgun (WGS) entry which is preliminary data.</text>
</comment>
<dbReference type="Proteomes" id="UP000750711">
    <property type="component" value="Unassembled WGS sequence"/>
</dbReference>
<keyword evidence="1" id="KW-0175">Coiled coil</keyword>
<evidence type="ECO:0000256" key="2">
    <source>
        <dbReference type="SAM" id="MobiDB-lite"/>
    </source>
</evidence>
<feature type="coiled-coil region" evidence="1">
    <location>
        <begin position="227"/>
        <end position="261"/>
    </location>
</feature>
<dbReference type="EMBL" id="JAGHQM010003064">
    <property type="protein sequence ID" value="KAH0547939.1"/>
    <property type="molecule type" value="Genomic_DNA"/>
</dbReference>
<evidence type="ECO:0000256" key="1">
    <source>
        <dbReference type="SAM" id="Coils"/>
    </source>
</evidence>
<gene>
    <name evidence="3" type="ORF">GP486_008320</name>
</gene>
<organism evidence="3 4">
    <name type="scientific">Trichoglossum hirsutum</name>
    <dbReference type="NCBI Taxonomy" id="265104"/>
    <lineage>
        <taxon>Eukaryota</taxon>
        <taxon>Fungi</taxon>
        <taxon>Dikarya</taxon>
        <taxon>Ascomycota</taxon>
        <taxon>Pezizomycotina</taxon>
        <taxon>Geoglossomycetes</taxon>
        <taxon>Geoglossales</taxon>
        <taxon>Geoglossaceae</taxon>
        <taxon>Trichoglossum</taxon>
    </lineage>
</organism>
<proteinExistence type="predicted"/>